<sequence length="179" mass="20242">MSDVRHQAQRPIPFFCFASDIQRATTEFNDVQFDIHSIKLGQDVTAEDIAEDLEFLDDWEERYRYIIDLGKQLPGLPDTLKTEDRFVRGCQSQVWLETDYDSEADTLYLAVDSDALIVKGLAAIVLSALNRQSPQAVRDYDMDAFFDRIDLLGHLSPTRGNGLRAMVAKIKQQAGQLAA</sequence>
<feature type="domain" description="Fe-S metabolism associated" evidence="2">
    <location>
        <begin position="51"/>
        <end position="173"/>
    </location>
</feature>
<dbReference type="SUPFAM" id="SSF82649">
    <property type="entry name" value="SufE/NifU"/>
    <property type="match status" value="1"/>
</dbReference>
<keyword evidence="4" id="KW-1185">Reference proteome</keyword>
<evidence type="ECO:0000313" key="3">
    <source>
        <dbReference type="EMBL" id="EKF75687.1"/>
    </source>
</evidence>
<dbReference type="RefSeq" id="WP_008927671.1">
    <property type="nucleotide sequence ID" value="NZ_AMRJ01000002.1"/>
</dbReference>
<proteinExistence type="inferred from homology"/>
<evidence type="ECO:0000313" key="4">
    <source>
        <dbReference type="Proteomes" id="UP000010164"/>
    </source>
</evidence>
<evidence type="ECO:0000259" key="2">
    <source>
        <dbReference type="Pfam" id="PF02657"/>
    </source>
</evidence>
<dbReference type="PANTHER" id="PTHR43597:SF5">
    <property type="entry name" value="SUFE-LIKE PROTEIN 2, CHLOROPLASTIC"/>
    <property type="match status" value="1"/>
</dbReference>
<protein>
    <submittedName>
        <fullName evidence="3">Fe-S metabolism associated domain-containing protein</fullName>
    </submittedName>
</protein>
<dbReference type="Gene3D" id="3.90.1010.10">
    <property type="match status" value="1"/>
</dbReference>
<dbReference type="STRING" id="1177179.A11A3_02422"/>
<dbReference type="PATRIC" id="fig|1177179.3.peg.479"/>
<dbReference type="Proteomes" id="UP000010164">
    <property type="component" value="Unassembled WGS sequence"/>
</dbReference>
<gene>
    <name evidence="3" type="ORF">A11A3_02422</name>
</gene>
<organism evidence="3 4">
    <name type="scientific">Alcanivorax hongdengensis A-11-3</name>
    <dbReference type="NCBI Taxonomy" id="1177179"/>
    <lineage>
        <taxon>Bacteria</taxon>
        <taxon>Pseudomonadati</taxon>
        <taxon>Pseudomonadota</taxon>
        <taxon>Gammaproteobacteria</taxon>
        <taxon>Oceanospirillales</taxon>
        <taxon>Alcanivoracaceae</taxon>
        <taxon>Alcanivorax</taxon>
    </lineage>
</organism>
<dbReference type="eggNOG" id="COG2166">
    <property type="taxonomic scope" value="Bacteria"/>
</dbReference>
<dbReference type="PANTHER" id="PTHR43597">
    <property type="entry name" value="SULFUR ACCEPTOR PROTEIN CSDE"/>
    <property type="match status" value="1"/>
</dbReference>
<evidence type="ECO:0000256" key="1">
    <source>
        <dbReference type="ARBA" id="ARBA00010282"/>
    </source>
</evidence>
<reference evidence="3 4" key="1">
    <citation type="journal article" date="2012" name="J. Bacteriol.">
        <title>Genome Sequence of the Alkane-Degrading Bacterium Alcanivorax hongdengensis Type Strain A-11-3.</title>
        <authorList>
            <person name="Lai Q."/>
            <person name="Shao Z."/>
        </authorList>
    </citation>
    <scope>NUCLEOTIDE SEQUENCE [LARGE SCALE GENOMIC DNA]</scope>
    <source>
        <strain evidence="3 4">A-11-3</strain>
    </source>
</reference>
<dbReference type="AlphaFoldDB" id="L0WHQ5"/>
<comment type="similarity">
    <text evidence="1">Belongs to the SufE family.</text>
</comment>
<name>L0WHQ5_9GAMM</name>
<comment type="caution">
    <text evidence="3">The sequence shown here is derived from an EMBL/GenBank/DDBJ whole genome shotgun (WGS) entry which is preliminary data.</text>
</comment>
<accession>L0WHQ5</accession>
<dbReference type="Pfam" id="PF02657">
    <property type="entry name" value="SufE"/>
    <property type="match status" value="1"/>
</dbReference>
<dbReference type="EMBL" id="AMRJ01000002">
    <property type="protein sequence ID" value="EKF75687.1"/>
    <property type="molecule type" value="Genomic_DNA"/>
</dbReference>
<dbReference type="InterPro" id="IPR003808">
    <property type="entry name" value="Fe-S_metab-assoc_dom"/>
</dbReference>